<sequence length="72" mass="8694">MSNLRAHLQDLTKVIIVFTICTCVFYFALRMVHEEYERQHRYDPPRGTAIKVYQPVELDWMDRLSVFFRLGE</sequence>
<keyword evidence="3" id="KW-1185">Reference proteome</keyword>
<evidence type="ECO:0000313" key="3">
    <source>
        <dbReference type="Proteomes" id="UP000571017"/>
    </source>
</evidence>
<dbReference type="EMBL" id="JACEFG010000001">
    <property type="protein sequence ID" value="MBA2173800.1"/>
    <property type="molecule type" value="Genomic_DNA"/>
</dbReference>
<feature type="transmembrane region" description="Helical" evidence="1">
    <location>
        <begin position="12"/>
        <end position="32"/>
    </location>
</feature>
<dbReference type="Proteomes" id="UP000571017">
    <property type="component" value="Unassembled WGS sequence"/>
</dbReference>
<comment type="caution">
    <text evidence="2">The sequence shown here is derived from an EMBL/GenBank/DDBJ whole genome shotgun (WGS) entry which is preliminary data.</text>
</comment>
<gene>
    <name evidence="2" type="ORF">H0266_02700</name>
</gene>
<dbReference type="AlphaFoldDB" id="A0A838CP72"/>
<evidence type="ECO:0000313" key="2">
    <source>
        <dbReference type="EMBL" id="MBA2173800.1"/>
    </source>
</evidence>
<dbReference type="Pfam" id="PF14004">
    <property type="entry name" value="DUF4227"/>
    <property type="match status" value="1"/>
</dbReference>
<dbReference type="RefSeq" id="WP_181470836.1">
    <property type="nucleotide sequence ID" value="NZ_JACEFG010000001.1"/>
</dbReference>
<reference evidence="2 3" key="1">
    <citation type="journal article" date="2004" name="Extremophiles">
        <title>Halobacillus locisalis sp. nov., a halophilic bacterium isolated from a marine solar saltern of the Yellow Sea in Korea.</title>
        <authorList>
            <person name="Yoon J.H."/>
            <person name="Kang K.H."/>
            <person name="Oh T.K."/>
            <person name="Park Y.H."/>
        </authorList>
    </citation>
    <scope>NUCLEOTIDE SEQUENCE [LARGE SCALE GENOMIC DNA]</scope>
    <source>
        <strain evidence="2 3">KCTC 3788</strain>
    </source>
</reference>
<keyword evidence="1" id="KW-0472">Membrane</keyword>
<dbReference type="InterPro" id="IPR025321">
    <property type="entry name" value="DUF4227"/>
</dbReference>
<proteinExistence type="predicted"/>
<evidence type="ECO:0000256" key="1">
    <source>
        <dbReference type="SAM" id="Phobius"/>
    </source>
</evidence>
<accession>A0A838CP72</accession>
<keyword evidence="1" id="KW-0812">Transmembrane</keyword>
<keyword evidence="1" id="KW-1133">Transmembrane helix</keyword>
<protein>
    <submittedName>
        <fullName evidence="2">YqzK family protein</fullName>
    </submittedName>
</protein>
<organism evidence="2 3">
    <name type="scientific">Halobacillus locisalis</name>
    <dbReference type="NCBI Taxonomy" id="220753"/>
    <lineage>
        <taxon>Bacteria</taxon>
        <taxon>Bacillati</taxon>
        <taxon>Bacillota</taxon>
        <taxon>Bacilli</taxon>
        <taxon>Bacillales</taxon>
        <taxon>Bacillaceae</taxon>
        <taxon>Halobacillus</taxon>
    </lineage>
</organism>
<name>A0A838CP72_9BACI</name>